<proteinExistence type="predicted"/>
<evidence type="ECO:0000313" key="1">
    <source>
        <dbReference type="EMBL" id="EGT45887.1"/>
    </source>
</evidence>
<dbReference type="HOGENOM" id="CLU_2943889_0_0_1"/>
<reference evidence="2" key="1">
    <citation type="submission" date="2011-07" db="EMBL/GenBank/DDBJ databases">
        <authorList>
            <consortium name="Caenorhabditis brenneri Sequencing and Analysis Consortium"/>
            <person name="Wilson R.K."/>
        </authorList>
    </citation>
    <scope>NUCLEOTIDE SEQUENCE [LARGE SCALE GENOMIC DNA]</scope>
    <source>
        <strain evidence="2">PB2801</strain>
    </source>
</reference>
<dbReference type="Proteomes" id="UP000008068">
    <property type="component" value="Unassembled WGS sequence"/>
</dbReference>
<organism evidence="2">
    <name type="scientific">Caenorhabditis brenneri</name>
    <name type="common">Nematode worm</name>
    <dbReference type="NCBI Taxonomy" id="135651"/>
    <lineage>
        <taxon>Eukaryota</taxon>
        <taxon>Metazoa</taxon>
        <taxon>Ecdysozoa</taxon>
        <taxon>Nematoda</taxon>
        <taxon>Chromadorea</taxon>
        <taxon>Rhabditida</taxon>
        <taxon>Rhabditina</taxon>
        <taxon>Rhabditomorpha</taxon>
        <taxon>Rhabditoidea</taxon>
        <taxon>Rhabditidae</taxon>
        <taxon>Peloderinae</taxon>
        <taxon>Caenorhabditis</taxon>
    </lineage>
</organism>
<protein>
    <submittedName>
        <fullName evidence="1">Uncharacterized protein</fullName>
    </submittedName>
</protein>
<dbReference type="EMBL" id="GL379816">
    <property type="protein sequence ID" value="EGT45887.1"/>
    <property type="molecule type" value="Genomic_DNA"/>
</dbReference>
<dbReference type="InParanoid" id="G0MWD3"/>
<dbReference type="AlphaFoldDB" id="G0MWD3"/>
<name>G0MWD3_CAEBE</name>
<sequence length="60" mass="6701">MPLLLTNLHLNVSTNPVSAMTFMPISTVPIDAQNMLKSSSDKDDLPLFLQMCIFTNQQSF</sequence>
<accession>G0MWD3</accession>
<keyword evidence="2" id="KW-1185">Reference proteome</keyword>
<gene>
    <name evidence="1" type="ORF">CAEBREN_01302</name>
</gene>
<evidence type="ECO:0000313" key="2">
    <source>
        <dbReference type="Proteomes" id="UP000008068"/>
    </source>
</evidence>